<feature type="region of interest" description="Disordered" evidence="1">
    <location>
        <begin position="169"/>
        <end position="189"/>
    </location>
</feature>
<feature type="domain" description="Phasin" evidence="2">
    <location>
        <begin position="6"/>
        <end position="109"/>
    </location>
</feature>
<dbReference type="NCBIfam" id="TIGR01841">
    <property type="entry name" value="phasin"/>
    <property type="match status" value="1"/>
</dbReference>
<dbReference type="InterPro" id="IPR010127">
    <property type="entry name" value="Phasin_subfam-1"/>
</dbReference>
<dbReference type="AlphaFoldDB" id="A0A3Q9BSF6"/>
<dbReference type="Proteomes" id="UP000275663">
    <property type="component" value="Chromosome"/>
</dbReference>
<evidence type="ECO:0000259" key="2">
    <source>
        <dbReference type="Pfam" id="PF09361"/>
    </source>
</evidence>
<name>A0A3Q9BSF6_9BURK</name>
<reference evidence="3 4" key="1">
    <citation type="journal article" date="2011" name="Int. J. Syst. Evol. Microbiol.">
        <title>Description of Undibacterium oligocarboniphilum sp. nov., isolated from purified water, and Undibacterium pigrum strain CCUG 49012 as the type strain of Undibacterium parvum sp. nov., and emended descriptions of the genus Undibacterium and the species Undibacterium pigrum.</title>
        <authorList>
            <person name="Eder W."/>
            <person name="Wanner G."/>
            <person name="Ludwig W."/>
            <person name="Busse H.J."/>
            <person name="Ziemke-Kageler F."/>
            <person name="Lang E."/>
        </authorList>
    </citation>
    <scope>NUCLEOTIDE SEQUENCE [LARGE SCALE GENOMIC DNA]</scope>
    <source>
        <strain evidence="3 4">DSM 23061</strain>
    </source>
</reference>
<dbReference type="EMBL" id="CP034464">
    <property type="protein sequence ID" value="AZP13461.1"/>
    <property type="molecule type" value="Genomic_DNA"/>
</dbReference>
<protein>
    <submittedName>
        <fullName evidence="3">Phasin family protein</fullName>
    </submittedName>
</protein>
<accession>A0A3Q9BSF6</accession>
<dbReference type="KEGG" id="upv:EJN92_16600"/>
<dbReference type="OrthoDB" id="5298576at2"/>
<evidence type="ECO:0000256" key="1">
    <source>
        <dbReference type="SAM" id="MobiDB-lite"/>
    </source>
</evidence>
<dbReference type="RefSeq" id="WP_126128833.1">
    <property type="nucleotide sequence ID" value="NZ_CP034464.1"/>
</dbReference>
<organism evidence="3 4">
    <name type="scientific">Undibacterium parvum</name>
    <dbReference type="NCBI Taxonomy" id="401471"/>
    <lineage>
        <taxon>Bacteria</taxon>
        <taxon>Pseudomonadati</taxon>
        <taxon>Pseudomonadota</taxon>
        <taxon>Betaproteobacteria</taxon>
        <taxon>Burkholderiales</taxon>
        <taxon>Oxalobacteraceae</taxon>
        <taxon>Undibacterium</taxon>
    </lineage>
</organism>
<keyword evidence="4" id="KW-1185">Reference proteome</keyword>
<sequence>MFSVPEQFSNATKANIDAQLALLTTLTGKTFEGIEKFVELNMTVGKTSMEESANFTKQLMAAKDSQEFFQLSSTYAQPAAEKALSYVRHLASIVTSTQAELTRTAETQITETSSKVMSLFEDVTKNAPAGSQNVVAMLKTVIGNANASYDQLTKTTKQAVESLEENLSSVASQMSQAGSKEVARLPAKK</sequence>
<feature type="compositionally biased region" description="Polar residues" evidence="1">
    <location>
        <begin position="169"/>
        <end position="178"/>
    </location>
</feature>
<dbReference type="InterPro" id="IPR018968">
    <property type="entry name" value="Phasin"/>
</dbReference>
<gene>
    <name evidence="3" type="ORF">EJN92_16600</name>
</gene>
<dbReference type="Pfam" id="PF09361">
    <property type="entry name" value="Phasin_2"/>
    <property type="match status" value="1"/>
</dbReference>
<proteinExistence type="predicted"/>
<evidence type="ECO:0000313" key="4">
    <source>
        <dbReference type="Proteomes" id="UP000275663"/>
    </source>
</evidence>
<evidence type="ECO:0000313" key="3">
    <source>
        <dbReference type="EMBL" id="AZP13461.1"/>
    </source>
</evidence>